<keyword evidence="1" id="KW-1133">Transmembrane helix</keyword>
<gene>
    <name evidence="2" type="ORF">COO59_07345</name>
</gene>
<keyword evidence="3" id="KW-1185">Reference proteome</keyword>
<proteinExistence type="predicted"/>
<name>A0A2K1QBA6_9GAMM</name>
<organism evidence="2 3">
    <name type="scientific">Mixta theicola</name>
    <dbReference type="NCBI Taxonomy" id="1458355"/>
    <lineage>
        <taxon>Bacteria</taxon>
        <taxon>Pseudomonadati</taxon>
        <taxon>Pseudomonadota</taxon>
        <taxon>Gammaproteobacteria</taxon>
        <taxon>Enterobacterales</taxon>
        <taxon>Erwiniaceae</taxon>
        <taxon>Mixta</taxon>
    </lineage>
</organism>
<evidence type="ECO:0008006" key="4">
    <source>
        <dbReference type="Google" id="ProtNLM"/>
    </source>
</evidence>
<evidence type="ECO:0000256" key="1">
    <source>
        <dbReference type="SAM" id="Phobius"/>
    </source>
</evidence>
<keyword evidence="1" id="KW-0812">Transmembrane</keyword>
<sequence length="172" mass="19564">MMKQRLFQRWSDYSIREKVLLAVLAVAGVLILCWFGLLSPLMDYQQKGKEKMNKAVQDYLWMADNAAQFDFISPGKGTEDRNLVQRVTQALKEYKPELTIGPVNEQQLELIGGSEPVEFLPLMRFLIYLQADQAIKVDEVDLAAVKGDSNLVHINKLILSCEAKSMLCRQAK</sequence>
<evidence type="ECO:0000313" key="2">
    <source>
        <dbReference type="EMBL" id="PNS12309.1"/>
    </source>
</evidence>
<dbReference type="RefSeq" id="WP_103059160.1">
    <property type="nucleotide sequence ID" value="NZ_BSOF01000007.1"/>
</dbReference>
<dbReference type="AlphaFoldDB" id="A0A2K1QBA6"/>
<reference evidence="3" key="1">
    <citation type="submission" date="2017-09" db="EMBL/GenBank/DDBJ databases">
        <authorList>
            <person name="Palmer M."/>
            <person name="Steenkamp E.T."/>
            <person name="Coetzee M.P."/>
            <person name="Avontuur J.R."/>
            <person name="Van Zyl E."/>
            <person name="Chan W.-Y."/>
            <person name="Blom J."/>
            <person name="Venter S.N."/>
        </authorList>
    </citation>
    <scope>NUCLEOTIDE SEQUENCE [LARGE SCALE GENOMIC DNA]</scope>
    <source>
        <strain evidence="3">QC88-366</strain>
    </source>
</reference>
<dbReference type="Proteomes" id="UP000236345">
    <property type="component" value="Unassembled WGS sequence"/>
</dbReference>
<keyword evidence="1" id="KW-0472">Membrane</keyword>
<dbReference type="InterPro" id="IPR007690">
    <property type="entry name" value="T2SS_GspM"/>
</dbReference>
<dbReference type="GO" id="GO:0015628">
    <property type="term" value="P:protein secretion by the type II secretion system"/>
    <property type="evidence" value="ECO:0007669"/>
    <property type="project" value="InterPro"/>
</dbReference>
<dbReference type="GO" id="GO:0015627">
    <property type="term" value="C:type II protein secretion system complex"/>
    <property type="evidence" value="ECO:0007669"/>
    <property type="project" value="InterPro"/>
</dbReference>
<protein>
    <recommendedName>
        <fullName evidence="4">General secretion pathway protein GspM</fullName>
    </recommendedName>
</protein>
<evidence type="ECO:0000313" key="3">
    <source>
        <dbReference type="Proteomes" id="UP000236345"/>
    </source>
</evidence>
<feature type="transmembrane region" description="Helical" evidence="1">
    <location>
        <begin position="20"/>
        <end position="42"/>
    </location>
</feature>
<accession>A0A2K1QBA6</accession>
<dbReference type="EMBL" id="NWUO01000004">
    <property type="protein sequence ID" value="PNS12309.1"/>
    <property type="molecule type" value="Genomic_DNA"/>
</dbReference>
<dbReference type="Pfam" id="PF04612">
    <property type="entry name" value="T2SSM"/>
    <property type="match status" value="1"/>
</dbReference>
<comment type="caution">
    <text evidence="2">The sequence shown here is derived from an EMBL/GenBank/DDBJ whole genome shotgun (WGS) entry which is preliminary data.</text>
</comment>